<dbReference type="Gene3D" id="3.10.180.10">
    <property type="entry name" value="2,3-Dihydroxybiphenyl 1,2-Dioxygenase, domain 1"/>
    <property type="match status" value="1"/>
</dbReference>
<dbReference type="InterPro" id="IPR029068">
    <property type="entry name" value="Glyas_Bleomycin-R_OHBP_Dase"/>
</dbReference>
<protein>
    <submittedName>
        <fullName evidence="2">Glyoxalase</fullName>
    </submittedName>
</protein>
<gene>
    <name evidence="2" type="ORF">CX676_08665</name>
</gene>
<proteinExistence type="predicted"/>
<organism evidence="2 3">
    <name type="scientific">Paracoccus zhejiangensis</name>
    <dbReference type="NCBI Taxonomy" id="1077935"/>
    <lineage>
        <taxon>Bacteria</taxon>
        <taxon>Pseudomonadati</taxon>
        <taxon>Pseudomonadota</taxon>
        <taxon>Alphaproteobacteria</taxon>
        <taxon>Rhodobacterales</taxon>
        <taxon>Paracoccaceae</taxon>
        <taxon>Paracoccus</taxon>
    </lineage>
</organism>
<keyword evidence="3" id="KW-1185">Reference proteome</keyword>
<accession>A0A2H5EY42</accession>
<sequence>MPLRLDHLHIYATDPEASAAGYLQLGARRVREVTTANGLRIVLDLAGLSLFVEQSPDGSTGIDHLAMASDDLDSDLAAVTAEGGSIIIGPREAGPGLRIAFVELADGQRAEVLQRGIV</sequence>
<dbReference type="Proteomes" id="UP000234530">
    <property type="component" value="Chromosome"/>
</dbReference>
<dbReference type="PROSITE" id="PS51819">
    <property type="entry name" value="VOC"/>
    <property type="match status" value="1"/>
</dbReference>
<feature type="domain" description="VOC" evidence="1">
    <location>
        <begin position="4"/>
        <end position="115"/>
    </location>
</feature>
<evidence type="ECO:0000313" key="3">
    <source>
        <dbReference type="Proteomes" id="UP000234530"/>
    </source>
</evidence>
<dbReference type="RefSeq" id="WP_101752257.1">
    <property type="nucleotide sequence ID" value="NZ_CP025430.1"/>
</dbReference>
<dbReference type="KEGG" id="pzh:CX676_08665"/>
<dbReference type="Pfam" id="PF00903">
    <property type="entry name" value="Glyoxalase"/>
    <property type="match status" value="1"/>
</dbReference>
<reference evidence="2 3" key="1">
    <citation type="journal article" date="2013" name="Antonie Van Leeuwenhoek">
        <title>Paracoccus zhejiangensis sp. nov., isolated from activated sludge in wastewater-treatment system.</title>
        <authorList>
            <person name="Wu Z.G."/>
            <person name="Zhang D.F."/>
            <person name="Liu Y.L."/>
            <person name="Wang F."/>
            <person name="Jiang X."/>
            <person name="Li C."/>
            <person name="Li S.P."/>
            <person name="Hong Q."/>
            <person name="Li W.J."/>
        </authorList>
    </citation>
    <scope>NUCLEOTIDE SEQUENCE [LARGE SCALE GENOMIC DNA]</scope>
    <source>
        <strain evidence="2 3">J6</strain>
    </source>
</reference>
<dbReference type="InterPro" id="IPR004360">
    <property type="entry name" value="Glyas_Fos-R_dOase_dom"/>
</dbReference>
<dbReference type="SUPFAM" id="SSF54593">
    <property type="entry name" value="Glyoxalase/Bleomycin resistance protein/Dihydroxybiphenyl dioxygenase"/>
    <property type="match status" value="1"/>
</dbReference>
<dbReference type="AlphaFoldDB" id="A0A2H5EY42"/>
<name>A0A2H5EY42_9RHOB</name>
<dbReference type="OrthoDB" id="7346917at2"/>
<dbReference type="EMBL" id="CP025430">
    <property type="protein sequence ID" value="AUH64219.1"/>
    <property type="molecule type" value="Genomic_DNA"/>
</dbReference>
<evidence type="ECO:0000313" key="2">
    <source>
        <dbReference type="EMBL" id="AUH64219.1"/>
    </source>
</evidence>
<evidence type="ECO:0000259" key="1">
    <source>
        <dbReference type="PROSITE" id="PS51819"/>
    </source>
</evidence>
<dbReference type="InterPro" id="IPR037523">
    <property type="entry name" value="VOC_core"/>
</dbReference>